<protein>
    <submittedName>
        <fullName evidence="1">Transcription factor LHW-like</fullName>
    </submittedName>
</protein>
<name>A0A392QUQ4_9FABA</name>
<sequence>MNPPGQMLIEMLCEDQGFFLEIVDIIRGFGLNILKAKMDLRKNKLWARFIVEANRHVTRIDVFWSLINLLQQPNAAGIDSSNNHGNIIPSNIA</sequence>
<dbReference type="InterPro" id="IPR043561">
    <property type="entry name" value="LHW-like"/>
</dbReference>
<dbReference type="PANTHER" id="PTHR46196">
    <property type="entry name" value="TRANSCRIPTION FACTOR BHLH155-LIKE ISOFORM X1-RELATED"/>
    <property type="match status" value="1"/>
</dbReference>
<organism evidence="1 2">
    <name type="scientific">Trifolium medium</name>
    <dbReference type="NCBI Taxonomy" id="97028"/>
    <lineage>
        <taxon>Eukaryota</taxon>
        <taxon>Viridiplantae</taxon>
        <taxon>Streptophyta</taxon>
        <taxon>Embryophyta</taxon>
        <taxon>Tracheophyta</taxon>
        <taxon>Spermatophyta</taxon>
        <taxon>Magnoliopsida</taxon>
        <taxon>eudicotyledons</taxon>
        <taxon>Gunneridae</taxon>
        <taxon>Pentapetalae</taxon>
        <taxon>rosids</taxon>
        <taxon>fabids</taxon>
        <taxon>Fabales</taxon>
        <taxon>Fabaceae</taxon>
        <taxon>Papilionoideae</taxon>
        <taxon>50 kb inversion clade</taxon>
        <taxon>NPAAA clade</taxon>
        <taxon>Hologalegina</taxon>
        <taxon>IRL clade</taxon>
        <taxon>Trifolieae</taxon>
        <taxon>Trifolium</taxon>
    </lineage>
</organism>
<dbReference type="AlphaFoldDB" id="A0A392QUQ4"/>
<evidence type="ECO:0000313" key="1">
    <source>
        <dbReference type="EMBL" id="MCI28101.1"/>
    </source>
</evidence>
<accession>A0A392QUQ4</accession>
<reference evidence="1 2" key="1">
    <citation type="journal article" date="2018" name="Front. Plant Sci.">
        <title>Red Clover (Trifolium pratense) and Zigzag Clover (T. medium) - A Picture of Genomic Similarities and Differences.</title>
        <authorList>
            <person name="Dluhosova J."/>
            <person name="Istvanek J."/>
            <person name="Nedelnik J."/>
            <person name="Repkova J."/>
        </authorList>
    </citation>
    <scope>NUCLEOTIDE SEQUENCE [LARGE SCALE GENOMIC DNA]</scope>
    <source>
        <strain evidence="2">cv. 10/8</strain>
        <tissue evidence="1">Leaf</tissue>
    </source>
</reference>
<evidence type="ECO:0000313" key="2">
    <source>
        <dbReference type="Proteomes" id="UP000265520"/>
    </source>
</evidence>
<proteinExistence type="predicted"/>
<keyword evidence="2" id="KW-1185">Reference proteome</keyword>
<comment type="caution">
    <text evidence="1">The sequence shown here is derived from an EMBL/GenBank/DDBJ whole genome shotgun (WGS) entry which is preliminary data.</text>
</comment>
<dbReference type="PANTHER" id="PTHR46196:SF2">
    <property type="entry name" value="TRANSCRIPTION FACTOR BHLH157"/>
    <property type="match status" value="1"/>
</dbReference>
<dbReference type="EMBL" id="LXQA010163558">
    <property type="protein sequence ID" value="MCI28101.1"/>
    <property type="molecule type" value="Genomic_DNA"/>
</dbReference>
<dbReference type="Proteomes" id="UP000265520">
    <property type="component" value="Unassembled WGS sequence"/>
</dbReference>
<dbReference type="GO" id="GO:0003700">
    <property type="term" value="F:DNA-binding transcription factor activity"/>
    <property type="evidence" value="ECO:0007669"/>
    <property type="project" value="InterPro"/>
</dbReference>